<protein>
    <submittedName>
        <fullName evidence="1">Uncharacterized protein</fullName>
    </submittedName>
</protein>
<name>A0A382NTN1_9ZZZZ</name>
<evidence type="ECO:0000313" key="1">
    <source>
        <dbReference type="EMBL" id="SVC62931.1"/>
    </source>
</evidence>
<organism evidence="1">
    <name type="scientific">marine metagenome</name>
    <dbReference type="NCBI Taxonomy" id="408172"/>
    <lineage>
        <taxon>unclassified sequences</taxon>
        <taxon>metagenomes</taxon>
        <taxon>ecological metagenomes</taxon>
    </lineage>
</organism>
<proteinExistence type="predicted"/>
<reference evidence="1" key="1">
    <citation type="submission" date="2018-05" db="EMBL/GenBank/DDBJ databases">
        <authorList>
            <person name="Lanie J.A."/>
            <person name="Ng W.-L."/>
            <person name="Kazmierczak K.M."/>
            <person name="Andrzejewski T.M."/>
            <person name="Davidsen T.M."/>
            <person name="Wayne K.J."/>
            <person name="Tettelin H."/>
            <person name="Glass J.I."/>
            <person name="Rusch D."/>
            <person name="Podicherti R."/>
            <person name="Tsui H.-C.T."/>
            <person name="Winkler M.E."/>
        </authorList>
    </citation>
    <scope>NUCLEOTIDE SEQUENCE</scope>
</reference>
<feature type="non-terminal residue" evidence="1">
    <location>
        <position position="75"/>
    </location>
</feature>
<accession>A0A382NTN1</accession>
<sequence>MDDRSFVAAQDFLLASKTFWTKELFPELRRTYADAARNSAKPPANPEEVENLLKDNTLYQYFSWLERHLQRFKYS</sequence>
<dbReference type="AlphaFoldDB" id="A0A382NTN1"/>
<dbReference type="EMBL" id="UINC01101815">
    <property type="protein sequence ID" value="SVC62931.1"/>
    <property type="molecule type" value="Genomic_DNA"/>
</dbReference>
<gene>
    <name evidence="1" type="ORF">METZ01_LOCUS315785</name>
</gene>